<protein>
    <submittedName>
        <fullName evidence="7">FAD-linked oxidase</fullName>
    </submittedName>
</protein>
<dbReference type="Gene3D" id="3.30.43.10">
    <property type="entry name" value="Uridine Diphospho-n-acetylenolpyruvylglucosamine Reductase, domain 2"/>
    <property type="match status" value="1"/>
</dbReference>
<evidence type="ECO:0000313" key="8">
    <source>
        <dbReference type="Proteomes" id="UP000660611"/>
    </source>
</evidence>
<dbReference type="PANTHER" id="PTHR42973">
    <property type="entry name" value="BINDING OXIDOREDUCTASE, PUTATIVE (AFU_ORTHOLOGUE AFUA_1G17690)-RELATED"/>
    <property type="match status" value="1"/>
</dbReference>
<reference evidence="7" key="1">
    <citation type="submission" date="2021-01" db="EMBL/GenBank/DDBJ databases">
        <title>Whole genome shotgun sequence of Dactylosporangium siamense NBRC 106093.</title>
        <authorList>
            <person name="Komaki H."/>
            <person name="Tamura T."/>
        </authorList>
    </citation>
    <scope>NUCLEOTIDE SEQUENCE</scope>
    <source>
        <strain evidence="7">NBRC 106093</strain>
    </source>
</reference>
<keyword evidence="4" id="KW-0274">FAD</keyword>
<evidence type="ECO:0000256" key="5">
    <source>
        <dbReference type="ARBA" id="ARBA00023002"/>
    </source>
</evidence>
<organism evidence="7 8">
    <name type="scientific">Dactylosporangium siamense</name>
    <dbReference type="NCBI Taxonomy" id="685454"/>
    <lineage>
        <taxon>Bacteria</taxon>
        <taxon>Bacillati</taxon>
        <taxon>Actinomycetota</taxon>
        <taxon>Actinomycetes</taxon>
        <taxon>Micromonosporales</taxon>
        <taxon>Micromonosporaceae</taxon>
        <taxon>Dactylosporangium</taxon>
    </lineage>
</organism>
<dbReference type="InterPro" id="IPR036318">
    <property type="entry name" value="FAD-bd_PCMH-like_sf"/>
</dbReference>
<dbReference type="InterPro" id="IPR016167">
    <property type="entry name" value="FAD-bd_PCMH_sub1"/>
</dbReference>
<feature type="domain" description="FAD-binding PCMH-type" evidence="6">
    <location>
        <begin position="43"/>
        <end position="211"/>
    </location>
</feature>
<evidence type="ECO:0000256" key="1">
    <source>
        <dbReference type="ARBA" id="ARBA00001974"/>
    </source>
</evidence>
<dbReference type="InterPro" id="IPR012951">
    <property type="entry name" value="BBE"/>
</dbReference>
<comment type="cofactor">
    <cofactor evidence="1">
        <name>FAD</name>
        <dbReference type="ChEBI" id="CHEBI:57692"/>
    </cofactor>
</comment>
<comment type="similarity">
    <text evidence="2">Belongs to the oxygen-dependent FAD-linked oxidoreductase family.</text>
</comment>
<comment type="caution">
    <text evidence="7">The sequence shown here is derived from an EMBL/GenBank/DDBJ whole genome shotgun (WGS) entry which is preliminary data.</text>
</comment>
<dbReference type="GO" id="GO:0071949">
    <property type="term" value="F:FAD binding"/>
    <property type="evidence" value="ECO:0007669"/>
    <property type="project" value="InterPro"/>
</dbReference>
<evidence type="ECO:0000259" key="6">
    <source>
        <dbReference type="PROSITE" id="PS51387"/>
    </source>
</evidence>
<keyword evidence="5" id="KW-0560">Oxidoreductase</keyword>
<dbReference type="Gene3D" id="3.30.465.10">
    <property type="match status" value="1"/>
</dbReference>
<dbReference type="InterPro" id="IPR016166">
    <property type="entry name" value="FAD-bd_PCMH"/>
</dbReference>
<dbReference type="PROSITE" id="PS51387">
    <property type="entry name" value="FAD_PCMH"/>
    <property type="match status" value="1"/>
</dbReference>
<dbReference type="AlphaFoldDB" id="A0A919PIQ8"/>
<accession>A0A919PIQ8</accession>
<keyword evidence="3" id="KW-0285">Flavoprotein</keyword>
<evidence type="ECO:0000313" key="7">
    <source>
        <dbReference type="EMBL" id="GIG43971.1"/>
    </source>
</evidence>
<keyword evidence="8" id="KW-1185">Reference proteome</keyword>
<gene>
    <name evidence="7" type="ORF">Dsi01nite_020120</name>
</gene>
<dbReference type="InterPro" id="IPR006093">
    <property type="entry name" value="Oxy_OxRdtase_FAD_BS"/>
</dbReference>
<evidence type="ECO:0000256" key="2">
    <source>
        <dbReference type="ARBA" id="ARBA00005466"/>
    </source>
</evidence>
<dbReference type="EMBL" id="BONQ01000029">
    <property type="protein sequence ID" value="GIG43971.1"/>
    <property type="molecule type" value="Genomic_DNA"/>
</dbReference>
<dbReference type="Proteomes" id="UP000660611">
    <property type="component" value="Unassembled WGS sequence"/>
</dbReference>
<dbReference type="Gene3D" id="3.40.462.20">
    <property type="match status" value="1"/>
</dbReference>
<dbReference type="PANTHER" id="PTHR42973:SF39">
    <property type="entry name" value="FAD-BINDING PCMH-TYPE DOMAIN-CONTAINING PROTEIN"/>
    <property type="match status" value="1"/>
</dbReference>
<dbReference type="Pfam" id="PF01565">
    <property type="entry name" value="FAD_binding_4"/>
    <property type="match status" value="1"/>
</dbReference>
<evidence type="ECO:0000256" key="3">
    <source>
        <dbReference type="ARBA" id="ARBA00022630"/>
    </source>
</evidence>
<dbReference type="InterPro" id="IPR006094">
    <property type="entry name" value="Oxid_FAD_bind_N"/>
</dbReference>
<evidence type="ECO:0000256" key="4">
    <source>
        <dbReference type="ARBA" id="ARBA00022827"/>
    </source>
</evidence>
<dbReference type="InterPro" id="IPR016169">
    <property type="entry name" value="FAD-bd_PCMH_sub2"/>
</dbReference>
<dbReference type="SUPFAM" id="SSF56176">
    <property type="entry name" value="FAD-binding/transporter-associated domain-like"/>
    <property type="match status" value="1"/>
</dbReference>
<dbReference type="InterPro" id="IPR050416">
    <property type="entry name" value="FAD-linked_Oxidoreductase"/>
</dbReference>
<proteinExistence type="inferred from homology"/>
<dbReference type="Pfam" id="PF08031">
    <property type="entry name" value="BBE"/>
    <property type="match status" value="1"/>
</dbReference>
<name>A0A919PIQ8_9ACTN</name>
<sequence length="465" mass="49229">MLPSFERMTKLRNTDLERRFAGALLRPGETGYDGHRLGWHRTFESHPALIAAAATTADVRTAVLAAREHDLPLAVQATGHGVVVPADGALLLKTTALDGIEIDPHRRVARVGPGAVWADVNRAAARYGLAGLAGRCSTVGVTGYTLGGGQSWLSRTFGFAADSVVSADVVTADGVALTATARQHPDLFWALRGGGGNFGVVTSLEFRLYPVPRVYSGMSFYPLERAFDTLAAYREWALGEPAAMNTAVLLIRLPPSPAFPEALRGRRVLAIRAFHHGDDGDRVLAPLLEAAGPPLLDGFGMRAFPAASDATNGPDAPPMANRQEIELFHALPDAALHAIVEAGAADSPLAFVDVRHWGGAMADPGPDAGPAGHRDVPFSVMAVAPYPGPDRTAADAALDRLTGRLRPFATGGSFLTLLTDRTKTHTAFTPDNYARLAAVKRAWDPANVFHLGHNIPPAPDREASS</sequence>
<dbReference type="GO" id="GO:0016491">
    <property type="term" value="F:oxidoreductase activity"/>
    <property type="evidence" value="ECO:0007669"/>
    <property type="project" value="UniProtKB-KW"/>
</dbReference>
<dbReference type="PROSITE" id="PS00862">
    <property type="entry name" value="OX2_COVAL_FAD"/>
    <property type="match status" value="1"/>
</dbReference>